<evidence type="ECO:0000313" key="3">
    <source>
        <dbReference type="Proteomes" id="UP000008984"/>
    </source>
</evidence>
<evidence type="ECO:0000313" key="2">
    <source>
        <dbReference type="EMBL" id="EGR49935.1"/>
    </source>
</evidence>
<organism evidence="3">
    <name type="scientific">Hypocrea jecorina (strain QM6a)</name>
    <name type="common">Trichoderma reesei</name>
    <dbReference type="NCBI Taxonomy" id="431241"/>
    <lineage>
        <taxon>Eukaryota</taxon>
        <taxon>Fungi</taxon>
        <taxon>Dikarya</taxon>
        <taxon>Ascomycota</taxon>
        <taxon>Pezizomycotina</taxon>
        <taxon>Sordariomycetes</taxon>
        <taxon>Hypocreomycetidae</taxon>
        <taxon>Hypocreales</taxon>
        <taxon>Hypocreaceae</taxon>
        <taxon>Trichoderma</taxon>
    </lineage>
</organism>
<dbReference type="OrthoDB" id="284184at2759"/>
<keyword evidence="3" id="KW-1185">Reference proteome</keyword>
<dbReference type="eggNOG" id="ENOG502SA03">
    <property type="taxonomic scope" value="Eukaryota"/>
</dbReference>
<gene>
    <name evidence="2" type="ORF">TRIREDRAFT_105912</name>
</gene>
<dbReference type="SUPFAM" id="SSF53474">
    <property type="entry name" value="alpha/beta-Hydrolases"/>
    <property type="match status" value="1"/>
</dbReference>
<proteinExistence type="predicted"/>
<dbReference type="AlphaFoldDB" id="G0RFM7"/>
<dbReference type="Proteomes" id="UP000008984">
    <property type="component" value="Unassembled WGS sequence"/>
</dbReference>
<dbReference type="Gene3D" id="3.40.50.1820">
    <property type="entry name" value="alpha/beta hydrolase"/>
    <property type="match status" value="1"/>
</dbReference>
<dbReference type="RefSeq" id="XP_006964274.1">
    <property type="nucleotide sequence ID" value="XM_006964212.1"/>
</dbReference>
<feature type="non-terminal residue" evidence="2">
    <location>
        <position position="1"/>
    </location>
</feature>
<dbReference type="KEGG" id="tre:TRIREDRAFT_105912"/>
<evidence type="ECO:0000256" key="1">
    <source>
        <dbReference type="SAM" id="MobiDB-lite"/>
    </source>
</evidence>
<reference evidence="2 3" key="1">
    <citation type="journal article" date="2008" name="Nat. Biotechnol.">
        <title>Genome sequencing and analysis of the biomass-degrading fungus Trichoderma reesei (syn. Hypocrea jecorina).</title>
        <authorList>
            <person name="Martinez D."/>
            <person name="Berka R.M."/>
            <person name="Henrissat B."/>
            <person name="Saloheimo M."/>
            <person name="Arvas M."/>
            <person name="Baker S.E."/>
            <person name="Chapman J."/>
            <person name="Chertkov O."/>
            <person name="Coutinho P.M."/>
            <person name="Cullen D."/>
            <person name="Danchin E.G."/>
            <person name="Grigoriev I.V."/>
            <person name="Harris P."/>
            <person name="Jackson M."/>
            <person name="Kubicek C.P."/>
            <person name="Han C.S."/>
            <person name="Ho I."/>
            <person name="Larrondo L.F."/>
            <person name="de Leon A.L."/>
            <person name="Magnuson J.K."/>
            <person name="Merino S."/>
            <person name="Misra M."/>
            <person name="Nelson B."/>
            <person name="Putnam N."/>
            <person name="Robbertse B."/>
            <person name="Salamov A.A."/>
            <person name="Schmoll M."/>
            <person name="Terry A."/>
            <person name="Thayer N."/>
            <person name="Westerholm-Parvinen A."/>
            <person name="Schoch C.L."/>
            <person name="Yao J."/>
            <person name="Barabote R."/>
            <person name="Nelson M.A."/>
            <person name="Detter C."/>
            <person name="Bruce D."/>
            <person name="Kuske C.R."/>
            <person name="Xie G."/>
            <person name="Richardson P."/>
            <person name="Rokhsar D.S."/>
            <person name="Lucas S.M."/>
            <person name="Rubin E.M."/>
            <person name="Dunn-Coleman N."/>
            <person name="Ward M."/>
            <person name="Brettin T.S."/>
        </authorList>
    </citation>
    <scope>NUCLEOTIDE SEQUENCE [LARGE SCALE GENOMIC DNA]</scope>
    <source>
        <strain evidence="2 3">QM6a</strain>
    </source>
</reference>
<name>G0RFM7_HYPJQ</name>
<dbReference type="STRING" id="431241.G0RFM7"/>
<dbReference type="VEuPathDB" id="FungiDB:TRIREDRAFT_105912"/>
<dbReference type="EMBL" id="GL985061">
    <property type="protein sequence ID" value="EGR49935.1"/>
    <property type="molecule type" value="Genomic_DNA"/>
</dbReference>
<sequence>IRDHQRYIDAFLDAVLPTGRITFVIHDWSSALGLDWASRHHERVAGLALMEWITALSSWASRDLVFQDHFRTFRTQDVGRALIIEQNFFVDTILTMGVVRGLTEEEMIHYRRPFLKPKDREPIWRLPNEIPIEGHPEDVWENAHRYTPWLLAWNLPKLFFWVTLERSSRKRTFAVPASSIKDLGQSPHEPSFSLWQELLKPSFIPSEDKEEHPPSPYAPPQPNSPPNNVFSPAQPAGDLDVMDLA</sequence>
<feature type="compositionally biased region" description="Pro residues" evidence="1">
    <location>
        <begin position="214"/>
        <end position="225"/>
    </location>
</feature>
<dbReference type="HOGENOM" id="CLU_1135797_0_0_1"/>
<accession>G0RFM7</accession>
<feature type="region of interest" description="Disordered" evidence="1">
    <location>
        <begin position="205"/>
        <end position="245"/>
    </location>
</feature>
<dbReference type="GeneID" id="18481142"/>
<protein>
    <submittedName>
        <fullName evidence="2">Predicted protein</fullName>
    </submittedName>
</protein>
<dbReference type="InterPro" id="IPR029058">
    <property type="entry name" value="AB_hydrolase_fold"/>
</dbReference>